<evidence type="ECO:0008006" key="3">
    <source>
        <dbReference type="Google" id="ProtNLM"/>
    </source>
</evidence>
<name>A0A0B8NYK0_9VIBR</name>
<dbReference type="Proteomes" id="UP000031671">
    <property type="component" value="Unassembled WGS sequence"/>
</dbReference>
<comment type="caution">
    <text evidence="1">The sequence shown here is derived from an EMBL/GenBank/DDBJ whole genome shotgun (WGS) entry which is preliminary data.</text>
</comment>
<protein>
    <recommendedName>
        <fullName evidence="3">3-dehydroquinate synthase</fullName>
    </recommendedName>
</protein>
<dbReference type="EMBL" id="BBRZ01000024">
    <property type="protein sequence ID" value="GAM56138.1"/>
    <property type="molecule type" value="Genomic_DNA"/>
</dbReference>
<accession>A0A0B8NYK0</accession>
<reference evidence="1 2" key="2">
    <citation type="submission" date="2015-01" db="EMBL/GenBank/DDBJ databases">
        <authorList>
            <consortium name="NBRP consortium"/>
            <person name="Sawabe T."/>
            <person name="Meirelles P."/>
            <person name="Feng G."/>
            <person name="Sayaka M."/>
            <person name="Hattori M."/>
            <person name="Ohkuma M."/>
        </authorList>
    </citation>
    <scope>NUCLEOTIDE SEQUENCE [LARGE SCALE GENOMIC DNA]</scope>
    <source>
        <strain evidence="2">JCM 19231</strain>
    </source>
</reference>
<evidence type="ECO:0000313" key="1">
    <source>
        <dbReference type="EMBL" id="GAM56138.1"/>
    </source>
</evidence>
<gene>
    <name evidence="1" type="ORF">JCM19231_5233</name>
</gene>
<keyword evidence="2" id="KW-1185">Reference proteome</keyword>
<organism evidence="1 2">
    <name type="scientific">Vibrio ishigakensis</name>
    <dbReference type="NCBI Taxonomy" id="1481914"/>
    <lineage>
        <taxon>Bacteria</taxon>
        <taxon>Pseudomonadati</taxon>
        <taxon>Pseudomonadota</taxon>
        <taxon>Gammaproteobacteria</taxon>
        <taxon>Vibrionales</taxon>
        <taxon>Vibrionaceae</taxon>
        <taxon>Vibrio</taxon>
    </lineage>
</organism>
<dbReference type="AlphaFoldDB" id="A0A0B8NYK0"/>
<proteinExistence type="predicted"/>
<reference evidence="1 2" key="1">
    <citation type="submission" date="2015-01" db="EMBL/GenBank/DDBJ databases">
        <title>Vibrio sp. C1 JCM 19231 whole genome shotgun sequence.</title>
        <authorList>
            <person name="Sawabe T."/>
            <person name="Meirelles P."/>
            <person name="Feng G."/>
            <person name="Sayaka M."/>
            <person name="Hattori M."/>
            <person name="Ohkuma M."/>
        </authorList>
    </citation>
    <scope>NUCLEOTIDE SEQUENCE [LARGE SCALE GENOMIC DNA]</scope>
    <source>
        <strain evidence="2">JCM 19231</strain>
    </source>
</reference>
<evidence type="ECO:0000313" key="2">
    <source>
        <dbReference type="Proteomes" id="UP000031671"/>
    </source>
</evidence>
<sequence length="38" mass="4223">MLSGQLRLIIPDSIGSSQVVSDLDHKHVYQAIEDGRED</sequence>